<reference evidence="2" key="1">
    <citation type="submission" date="2021-01" db="EMBL/GenBank/DDBJ databases">
        <authorList>
            <person name="Corre E."/>
            <person name="Pelletier E."/>
            <person name="Niang G."/>
            <person name="Scheremetjew M."/>
            <person name="Finn R."/>
            <person name="Kale V."/>
            <person name="Holt S."/>
            <person name="Cochrane G."/>
            <person name="Meng A."/>
            <person name="Brown T."/>
            <person name="Cohen L."/>
        </authorList>
    </citation>
    <scope>NUCLEOTIDE SEQUENCE</scope>
    <source>
        <strain evidence="2">CCMP3105</strain>
    </source>
</reference>
<dbReference type="PROSITE" id="PS51257">
    <property type="entry name" value="PROKAR_LIPOPROTEIN"/>
    <property type="match status" value="1"/>
</dbReference>
<evidence type="ECO:0008006" key="3">
    <source>
        <dbReference type="Google" id="ProtNLM"/>
    </source>
</evidence>
<protein>
    <recommendedName>
        <fullName evidence="3">Saposin B-type domain-containing protein</fullName>
    </recommendedName>
</protein>
<feature type="chain" id="PRO_5030809711" description="Saposin B-type domain-containing protein" evidence="1">
    <location>
        <begin position="35"/>
        <end position="213"/>
    </location>
</feature>
<feature type="signal peptide" evidence="1">
    <location>
        <begin position="1"/>
        <end position="34"/>
    </location>
</feature>
<accession>A0A7S4S6G9</accession>
<keyword evidence="1" id="KW-0732">Signal</keyword>
<dbReference type="AlphaFoldDB" id="A0A7S4S6G9"/>
<dbReference type="EMBL" id="HBNR01063444">
    <property type="protein sequence ID" value="CAE4634047.1"/>
    <property type="molecule type" value="Transcribed_RNA"/>
</dbReference>
<evidence type="ECO:0000313" key="2">
    <source>
        <dbReference type="EMBL" id="CAE4634047.1"/>
    </source>
</evidence>
<dbReference type="PANTHER" id="PTHR36058:SF1">
    <property type="entry name" value="NUCLEOPHOSMIN"/>
    <property type="match status" value="1"/>
</dbReference>
<gene>
    <name evidence="2" type="ORF">AMON00008_LOCUS44790</name>
</gene>
<evidence type="ECO:0000256" key="1">
    <source>
        <dbReference type="SAM" id="SignalP"/>
    </source>
</evidence>
<proteinExistence type="predicted"/>
<organism evidence="2">
    <name type="scientific">Alexandrium monilatum</name>
    <dbReference type="NCBI Taxonomy" id="311494"/>
    <lineage>
        <taxon>Eukaryota</taxon>
        <taxon>Sar</taxon>
        <taxon>Alveolata</taxon>
        <taxon>Dinophyceae</taxon>
        <taxon>Gonyaulacales</taxon>
        <taxon>Pyrocystaceae</taxon>
        <taxon>Alexandrium</taxon>
    </lineage>
</organism>
<dbReference type="PANTHER" id="PTHR36058">
    <property type="entry name" value="NUCLEOPHOSMIN"/>
    <property type="match status" value="1"/>
</dbReference>
<name>A0A7S4S6G9_9DINO</name>
<sequence length="213" mass="23000">MAAQGLRALAALPPQRRLLAVAVVASACWAPVGGAGGARGPARRGSHDKLTAVHIQCQVCKMAMKEARTQAKDYDIQDAHALSNLVRNLCSPAKPEGQWVAMLDIERNEEGSGLVLHKKDKVGECRAECQAVRHACERAVEGHKEDVVALLSDLAGLARLQNAACERPCKARELPTLSPTWVGEKFKVAESAAASSMSVGHVDHRRLYQREEL</sequence>